<reference evidence="3 4" key="1">
    <citation type="submission" date="2016-10" db="EMBL/GenBank/DDBJ databases">
        <authorList>
            <person name="Cai Z."/>
        </authorList>
    </citation>
    <scope>NUCLEOTIDE SEQUENCE [LARGE SCALE GENOMIC DNA]</scope>
</reference>
<proteinExistence type="predicted"/>
<dbReference type="STRING" id="3088.A0A383VAP6"/>
<dbReference type="Pfam" id="PF07572">
    <property type="entry name" value="BCNT"/>
    <property type="match status" value="1"/>
</dbReference>
<feature type="domain" description="BCNT-C" evidence="2">
    <location>
        <begin position="280"/>
        <end position="361"/>
    </location>
</feature>
<feature type="compositionally biased region" description="Low complexity" evidence="1">
    <location>
        <begin position="184"/>
        <end position="210"/>
    </location>
</feature>
<evidence type="ECO:0000259" key="2">
    <source>
        <dbReference type="PROSITE" id="PS51279"/>
    </source>
</evidence>
<dbReference type="InterPro" id="IPR011421">
    <property type="entry name" value="BCNT-C"/>
</dbReference>
<accession>A0A383VAP6</accession>
<dbReference type="PROSITE" id="PS51279">
    <property type="entry name" value="BCNT_C"/>
    <property type="match status" value="1"/>
</dbReference>
<dbReference type="PANTHER" id="PTHR48295:SF1">
    <property type="entry name" value="SWR1-COMPLEX PROTEIN 5"/>
    <property type="match status" value="1"/>
</dbReference>
<gene>
    <name evidence="3" type="ORF">BQ4739_LOCUS3245</name>
</gene>
<feature type="region of interest" description="Disordered" evidence="1">
    <location>
        <begin position="145"/>
        <end position="219"/>
    </location>
</feature>
<feature type="compositionally biased region" description="Polar residues" evidence="1">
    <location>
        <begin position="1"/>
        <end position="11"/>
    </location>
</feature>
<dbReference type="InterPro" id="IPR027124">
    <property type="entry name" value="Swc5/CFDP1/2"/>
</dbReference>
<feature type="region of interest" description="Disordered" evidence="1">
    <location>
        <begin position="1"/>
        <end position="65"/>
    </location>
</feature>
<dbReference type="Proteomes" id="UP000256970">
    <property type="component" value="Unassembled WGS sequence"/>
</dbReference>
<evidence type="ECO:0000313" key="4">
    <source>
        <dbReference type="Proteomes" id="UP000256970"/>
    </source>
</evidence>
<dbReference type="PANTHER" id="PTHR48295">
    <property type="entry name" value="CRANIOFACIAL DEVELOPMENT PROTEIN 1"/>
    <property type="match status" value="1"/>
</dbReference>
<keyword evidence="4" id="KW-1185">Reference proteome</keyword>
<sequence>MASLANANLPSSDEEDDDYNPTLDPTGEKEPGQQQQQQGGANRKRRGAFAAEEGDAEKEHRAAAAAEAAKTAAAAAAADDGVVTPAQAAKKARIGAMWEQLQVAATGSVGKLSRSSISLASLCSNTDPKKKRNTDLLWMRNLGITPGSKGKPSPAAAAAAAAATPGSDSKVAAPAPGATPPPADAAATPAADAAAGTSSAAQQQQQQQQQPDERSSALRAAAAAALAAAKEGALGGVVAGYNKVMLKETRRFAGKDIEVELQVDRDSKEAQRAAEKQKAAAAAGGLDAFLQQIESKKKVTVLDKTKMDWQGAKAADAGLQEELEAHRRSDKQYLERQDFLKRAELREYELERDKRLASDVRLRGRL</sequence>
<organism evidence="3 4">
    <name type="scientific">Tetradesmus obliquus</name>
    <name type="common">Green alga</name>
    <name type="synonym">Acutodesmus obliquus</name>
    <dbReference type="NCBI Taxonomy" id="3088"/>
    <lineage>
        <taxon>Eukaryota</taxon>
        <taxon>Viridiplantae</taxon>
        <taxon>Chlorophyta</taxon>
        <taxon>core chlorophytes</taxon>
        <taxon>Chlorophyceae</taxon>
        <taxon>CS clade</taxon>
        <taxon>Sphaeropleales</taxon>
        <taxon>Scenedesmaceae</taxon>
        <taxon>Tetradesmus</taxon>
    </lineage>
</organism>
<evidence type="ECO:0000256" key="1">
    <source>
        <dbReference type="SAM" id="MobiDB-lite"/>
    </source>
</evidence>
<dbReference type="AlphaFoldDB" id="A0A383VAP6"/>
<name>A0A383VAP6_TETOB</name>
<protein>
    <recommendedName>
        <fullName evidence="2">BCNT-C domain-containing protein</fullName>
    </recommendedName>
</protein>
<evidence type="ECO:0000313" key="3">
    <source>
        <dbReference type="EMBL" id="SZX62647.1"/>
    </source>
</evidence>
<dbReference type="EMBL" id="FNXT01000252">
    <property type="protein sequence ID" value="SZX62647.1"/>
    <property type="molecule type" value="Genomic_DNA"/>
</dbReference>